<keyword evidence="2" id="KW-0325">Glycoprotein</keyword>
<evidence type="ECO:0000313" key="5">
    <source>
        <dbReference type="EMBL" id="GMH20476.1"/>
    </source>
</evidence>
<evidence type="ECO:0000256" key="2">
    <source>
        <dbReference type="ARBA" id="ARBA00023180"/>
    </source>
</evidence>
<dbReference type="SUPFAM" id="SSF56784">
    <property type="entry name" value="HAD-like"/>
    <property type="match status" value="1"/>
</dbReference>
<evidence type="ECO:0000313" key="6">
    <source>
        <dbReference type="Proteomes" id="UP001279734"/>
    </source>
</evidence>
<evidence type="ECO:0000256" key="4">
    <source>
        <dbReference type="SAM" id="SignalP"/>
    </source>
</evidence>
<gene>
    <name evidence="5" type="ORF">Nepgr_022317</name>
</gene>
<organism evidence="5 6">
    <name type="scientific">Nepenthes gracilis</name>
    <name type="common">Slender pitcher plant</name>
    <dbReference type="NCBI Taxonomy" id="150966"/>
    <lineage>
        <taxon>Eukaryota</taxon>
        <taxon>Viridiplantae</taxon>
        <taxon>Streptophyta</taxon>
        <taxon>Embryophyta</taxon>
        <taxon>Tracheophyta</taxon>
        <taxon>Spermatophyta</taxon>
        <taxon>Magnoliopsida</taxon>
        <taxon>eudicotyledons</taxon>
        <taxon>Gunneridae</taxon>
        <taxon>Pentapetalae</taxon>
        <taxon>Caryophyllales</taxon>
        <taxon>Nepenthaceae</taxon>
        <taxon>Nepenthes</taxon>
    </lineage>
</organism>
<dbReference type="Pfam" id="PF03767">
    <property type="entry name" value="Acid_phosphat_B"/>
    <property type="match status" value="1"/>
</dbReference>
<dbReference type="InterPro" id="IPR023214">
    <property type="entry name" value="HAD_sf"/>
</dbReference>
<accession>A0AAD3XY96</accession>
<comment type="similarity">
    <text evidence="3">Belongs to the APS1/VSP family.</text>
</comment>
<dbReference type="Gene3D" id="3.40.50.1000">
    <property type="entry name" value="HAD superfamily/HAD-like"/>
    <property type="match status" value="1"/>
</dbReference>
<dbReference type="InterPro" id="IPR005519">
    <property type="entry name" value="Acid_phosphat_B-like"/>
</dbReference>
<reference evidence="5" key="1">
    <citation type="submission" date="2023-05" db="EMBL/GenBank/DDBJ databases">
        <title>Nepenthes gracilis genome sequencing.</title>
        <authorList>
            <person name="Fukushima K."/>
        </authorList>
    </citation>
    <scope>NUCLEOTIDE SEQUENCE</scope>
    <source>
        <strain evidence="5">SING2019-196</strain>
    </source>
</reference>
<feature type="signal peptide" evidence="4">
    <location>
        <begin position="1"/>
        <end position="22"/>
    </location>
</feature>
<keyword evidence="6" id="KW-1185">Reference proteome</keyword>
<dbReference type="Proteomes" id="UP001279734">
    <property type="component" value="Unassembled WGS sequence"/>
</dbReference>
<sequence length="255" mass="29538">MARNVLILLALIMSLFAGSAKAGNWNILNVIKQHGGSLKTYCESWRMNVELNNIRDFKVVPQECTAFIGKYMTSTQYRSDAHRAVEECRVYLRSCCSFKGDGKDAWVFDVDDTLISTLPYFKKHNFGGDELNATSLEAWMRKSKQPAMEHTLDLFHEIRERGVKIFLISSRKESIRSYTVDNLINVGYYDWHKLFLRGLDDEYKQVQAYKAEIRQQLVNEGYRIWGIMGDQWSSLEGLPAAKRTFKLPNSLYYIS</sequence>
<dbReference type="PIRSF" id="PIRSF002674">
    <property type="entry name" value="VSP"/>
    <property type="match status" value="1"/>
</dbReference>
<dbReference type="AlphaFoldDB" id="A0AAD3XY96"/>
<dbReference type="CDD" id="cd07535">
    <property type="entry name" value="HAD_VSP"/>
    <property type="match status" value="1"/>
</dbReference>
<evidence type="ECO:0008006" key="7">
    <source>
        <dbReference type="Google" id="ProtNLM"/>
    </source>
</evidence>
<evidence type="ECO:0000256" key="3">
    <source>
        <dbReference type="PIRNR" id="PIRNR002674"/>
    </source>
</evidence>
<dbReference type="FunFam" id="3.40.50.1000:FF:000189">
    <property type="entry name" value="Vegetative storage protein 1"/>
    <property type="match status" value="1"/>
</dbReference>
<dbReference type="PANTHER" id="PTHR31284">
    <property type="entry name" value="ACID PHOSPHATASE-LIKE PROTEIN"/>
    <property type="match status" value="1"/>
</dbReference>
<dbReference type="InterPro" id="IPR014403">
    <property type="entry name" value="APS1/VSP"/>
</dbReference>
<name>A0AAD3XY96_NEPGR</name>
<comment type="caution">
    <text evidence="5">The sequence shown here is derived from an EMBL/GenBank/DDBJ whole genome shotgun (WGS) entry which is preliminary data.</text>
</comment>
<dbReference type="InterPro" id="IPR010028">
    <property type="entry name" value="Acid_phosphatase_pln"/>
</dbReference>
<keyword evidence="1 4" id="KW-0732">Signal</keyword>
<proteinExistence type="inferred from homology"/>
<dbReference type="NCBIfam" id="TIGR01675">
    <property type="entry name" value="plant-AP"/>
    <property type="match status" value="1"/>
</dbReference>
<evidence type="ECO:0000256" key="1">
    <source>
        <dbReference type="ARBA" id="ARBA00022729"/>
    </source>
</evidence>
<protein>
    <recommendedName>
        <fullName evidence="7">Acid phosphatase 1</fullName>
    </recommendedName>
</protein>
<dbReference type="PANTHER" id="PTHR31284:SF57">
    <property type="entry name" value="ACID PHOSPHATASE"/>
    <property type="match status" value="1"/>
</dbReference>
<dbReference type="EMBL" id="BSYO01000022">
    <property type="protein sequence ID" value="GMH20476.1"/>
    <property type="molecule type" value="Genomic_DNA"/>
</dbReference>
<dbReference type="GO" id="GO:0003993">
    <property type="term" value="F:acid phosphatase activity"/>
    <property type="evidence" value="ECO:0007669"/>
    <property type="project" value="InterPro"/>
</dbReference>
<dbReference type="InterPro" id="IPR036412">
    <property type="entry name" value="HAD-like_sf"/>
</dbReference>
<feature type="chain" id="PRO_5042045072" description="Acid phosphatase 1" evidence="4">
    <location>
        <begin position="23"/>
        <end position="255"/>
    </location>
</feature>